<dbReference type="AlphaFoldDB" id="A0A8J5GP80"/>
<protein>
    <submittedName>
        <fullName evidence="2">Uncharacterized protein</fullName>
    </submittedName>
</protein>
<evidence type="ECO:0000256" key="1">
    <source>
        <dbReference type="SAM" id="Coils"/>
    </source>
</evidence>
<evidence type="ECO:0000313" key="3">
    <source>
        <dbReference type="Proteomes" id="UP000734854"/>
    </source>
</evidence>
<dbReference type="GO" id="GO:0098869">
    <property type="term" value="P:cellular oxidant detoxification"/>
    <property type="evidence" value="ECO:0007669"/>
    <property type="project" value="InterPro"/>
</dbReference>
<dbReference type="PANTHER" id="PTHR34283:SF1">
    <property type="entry name" value="PROTEIN RESPONSE TO LOW SULFUR 1"/>
    <property type="match status" value="1"/>
</dbReference>
<dbReference type="Proteomes" id="UP000734854">
    <property type="component" value="Unassembled WGS sequence"/>
</dbReference>
<feature type="coiled-coil region" evidence="1">
    <location>
        <begin position="5"/>
        <end position="62"/>
    </location>
</feature>
<reference evidence="2 3" key="1">
    <citation type="submission" date="2020-08" db="EMBL/GenBank/DDBJ databases">
        <title>Plant Genome Project.</title>
        <authorList>
            <person name="Zhang R.-G."/>
        </authorList>
    </citation>
    <scope>NUCLEOTIDE SEQUENCE [LARGE SCALE GENOMIC DNA]</scope>
    <source>
        <tissue evidence="2">Rhizome</tissue>
    </source>
</reference>
<name>A0A8J5GP80_ZINOF</name>
<dbReference type="InterPro" id="IPR039282">
    <property type="entry name" value="LSU"/>
</dbReference>
<dbReference type="EMBL" id="JACMSC010000008">
    <property type="protein sequence ID" value="KAG6512207.1"/>
    <property type="molecule type" value="Genomic_DNA"/>
</dbReference>
<dbReference type="PANTHER" id="PTHR34283">
    <property type="entry name" value="PROTEIN RESPONSE TO LOW SULFUR 1"/>
    <property type="match status" value="1"/>
</dbReference>
<keyword evidence="1" id="KW-0175">Coiled coil</keyword>
<proteinExistence type="predicted"/>
<gene>
    <name evidence="2" type="ORF">ZIOFF_030303</name>
</gene>
<keyword evidence="3" id="KW-1185">Reference proteome</keyword>
<sequence length="99" mass="11257">MAAALEVAELRRRNVELERAAMESRHKEVVLGRELEWTRERLRVAEEAEERLCGEIGELEAEAVVQAREYRRRIEALSHRLGSALDLLASAGLYLSPDS</sequence>
<comment type="caution">
    <text evidence="2">The sequence shown here is derived from an EMBL/GenBank/DDBJ whole genome shotgun (WGS) entry which is preliminary data.</text>
</comment>
<dbReference type="Pfam" id="PF24980">
    <property type="entry name" value="LSU"/>
    <property type="match status" value="1"/>
</dbReference>
<organism evidence="2 3">
    <name type="scientific">Zingiber officinale</name>
    <name type="common">Ginger</name>
    <name type="synonym">Amomum zingiber</name>
    <dbReference type="NCBI Taxonomy" id="94328"/>
    <lineage>
        <taxon>Eukaryota</taxon>
        <taxon>Viridiplantae</taxon>
        <taxon>Streptophyta</taxon>
        <taxon>Embryophyta</taxon>
        <taxon>Tracheophyta</taxon>
        <taxon>Spermatophyta</taxon>
        <taxon>Magnoliopsida</taxon>
        <taxon>Liliopsida</taxon>
        <taxon>Zingiberales</taxon>
        <taxon>Zingiberaceae</taxon>
        <taxon>Zingiber</taxon>
    </lineage>
</organism>
<evidence type="ECO:0000313" key="2">
    <source>
        <dbReference type="EMBL" id="KAG6512207.1"/>
    </source>
</evidence>
<accession>A0A8J5GP80</accession>